<dbReference type="Proteomes" id="UP000632222">
    <property type="component" value="Unassembled WGS sequence"/>
</dbReference>
<reference evidence="3" key="1">
    <citation type="journal article" date="2019" name="Int. J. Syst. Evol. Microbiol.">
        <title>The Global Catalogue of Microorganisms (GCM) 10K type strain sequencing project: providing services to taxonomists for standard genome sequencing and annotation.</title>
        <authorList>
            <consortium name="The Broad Institute Genomics Platform"/>
            <consortium name="The Broad Institute Genome Sequencing Center for Infectious Disease"/>
            <person name="Wu L."/>
            <person name="Ma J."/>
        </authorList>
    </citation>
    <scope>NUCLEOTIDE SEQUENCE [LARGE SCALE GENOMIC DNA]</scope>
    <source>
        <strain evidence="3">JCM 14370</strain>
    </source>
</reference>
<comment type="caution">
    <text evidence="2">The sequence shown here is derived from an EMBL/GenBank/DDBJ whole genome shotgun (WGS) entry which is preliminary data.</text>
</comment>
<evidence type="ECO:0000313" key="2">
    <source>
        <dbReference type="EMBL" id="GGJ59639.1"/>
    </source>
</evidence>
<protein>
    <submittedName>
        <fullName evidence="2">Uncharacterized protein</fullName>
    </submittedName>
</protein>
<name>A0ABQ2DIZ4_9DEIO</name>
<organism evidence="2 3">
    <name type="scientific">Deinococcus roseus</name>
    <dbReference type="NCBI Taxonomy" id="392414"/>
    <lineage>
        <taxon>Bacteria</taxon>
        <taxon>Thermotogati</taxon>
        <taxon>Deinococcota</taxon>
        <taxon>Deinococci</taxon>
        <taxon>Deinococcales</taxon>
        <taxon>Deinococcaceae</taxon>
        <taxon>Deinococcus</taxon>
    </lineage>
</organism>
<dbReference type="EMBL" id="BMOD01000054">
    <property type="protein sequence ID" value="GGJ59639.1"/>
    <property type="molecule type" value="Genomic_DNA"/>
</dbReference>
<feature type="signal peptide" evidence="1">
    <location>
        <begin position="1"/>
        <end position="16"/>
    </location>
</feature>
<feature type="chain" id="PRO_5045675570" evidence="1">
    <location>
        <begin position="17"/>
        <end position="548"/>
    </location>
</feature>
<dbReference type="RefSeq" id="WP_189009491.1">
    <property type="nucleotide sequence ID" value="NZ_BMOD01000054.1"/>
</dbReference>
<proteinExistence type="predicted"/>
<keyword evidence="3" id="KW-1185">Reference proteome</keyword>
<evidence type="ECO:0000313" key="3">
    <source>
        <dbReference type="Proteomes" id="UP000632222"/>
    </source>
</evidence>
<accession>A0ABQ2DIZ4</accession>
<evidence type="ECO:0000256" key="1">
    <source>
        <dbReference type="SAM" id="SignalP"/>
    </source>
</evidence>
<gene>
    <name evidence="2" type="ORF">GCM10008938_52250</name>
</gene>
<sequence length="548" mass="62342">MTISTALLLCCTNSLAAPSDLTAIQGIARKLGWQETACSQGVGDVCFSFPQDARSTILHWETQAMQSDILELSPHWTPLQEAYLNTYQFQGRSFIVKLTPEPTSQISFTWNSNAGFQDQWNTINAYFLSADFPHIRRDHTFFYTPPTPAVLLEDHPDVAQALLVDHMLEGKSHYYQLKNGDVDFRYLNMDFYDLLKTASELQKVQTLVLSSALYYGQTGLDNSVFWVDQNHRAYESLLPPDPQSEQNITLEPELMFTLPAAGQWPEQPRQAFHAQHEYAFELRDRVYLTDTASGESRTIEGVLNPQILDIVEPWKDEDRAKQPTLVLIGEGEDGFHEVSVWSCLEKCEKKQIFHLPFMAVPVDDAGGMVLKDRSSAKALVLSWDDERELVGQYISPLVVSGNMLNYGDFLIYPSRNQSLVAIEFHRDAIEEQYFSFVFTEGAQPLYITDRSAVVLRPDGTRQVMDFGPYNRPRQLEDIFHAKERMFPVLVNLCEKHVLSGDVCLDGRGLLKHFELEMAILKFQSGDLSEAGLAAEITNIHNLYMPEFR</sequence>
<keyword evidence="1" id="KW-0732">Signal</keyword>